<dbReference type="SUPFAM" id="SSF52402">
    <property type="entry name" value="Adenine nucleotide alpha hydrolases-like"/>
    <property type="match status" value="2"/>
</dbReference>
<accession>A0A5C7AQ02</accession>
<evidence type="ECO:0000313" key="3">
    <source>
        <dbReference type="EMBL" id="TXE10461.1"/>
    </source>
</evidence>
<dbReference type="EMBL" id="VORX01000001">
    <property type="protein sequence ID" value="TXE10461.1"/>
    <property type="molecule type" value="Genomic_DNA"/>
</dbReference>
<sequence length="279" mass="31986">MKKSILIPTDFSENAWTALDYATKLYAKEECTFYFLNSYYFSNAQSRTFITSHFIASLKEASQRDLAALKTRADKDYSNPGHTFNIIISGDELLYAIKNSIEKYHIDMVIMGTKGATGVDKFFFGSNTVKTIQSIKSCPVMVVPDNNSFKAPKHIAFPTDFNRPYDLAMLKVLEDFAALHDAHINILHINVEKSLSDKQQKNVDILKDVFKDQKHSFHWMPAYSTKAEIINDFIKELHVDVLAMFNYKHSIIENMTKEPIIKNIGYQPIIPFLIIHVDN</sequence>
<dbReference type="InterPro" id="IPR014729">
    <property type="entry name" value="Rossmann-like_a/b/a_fold"/>
</dbReference>
<name>A0A5C7AQ02_9FLAO</name>
<dbReference type="Proteomes" id="UP000321734">
    <property type="component" value="Unassembled WGS sequence"/>
</dbReference>
<reference evidence="3 4" key="1">
    <citation type="submission" date="2019-08" db="EMBL/GenBank/DDBJ databases">
        <title>Genome sequence of Gelidibacter salicanalis IC162T.</title>
        <authorList>
            <person name="Bowman J.P."/>
        </authorList>
    </citation>
    <scope>NUCLEOTIDE SEQUENCE [LARGE SCALE GENOMIC DNA]</scope>
    <source>
        <strain evidence="3 4">IC162</strain>
    </source>
</reference>
<dbReference type="PANTHER" id="PTHR46268">
    <property type="entry name" value="STRESS RESPONSE PROTEIN NHAX"/>
    <property type="match status" value="1"/>
</dbReference>
<dbReference type="PANTHER" id="PTHR46268:SF6">
    <property type="entry name" value="UNIVERSAL STRESS PROTEIN UP12"/>
    <property type="match status" value="1"/>
</dbReference>
<keyword evidence="4" id="KW-1185">Reference proteome</keyword>
<dbReference type="Gene3D" id="3.40.50.620">
    <property type="entry name" value="HUPs"/>
    <property type="match status" value="2"/>
</dbReference>
<proteinExistence type="inferred from homology"/>
<dbReference type="CDD" id="cd00293">
    <property type="entry name" value="USP-like"/>
    <property type="match status" value="1"/>
</dbReference>
<evidence type="ECO:0000256" key="1">
    <source>
        <dbReference type="ARBA" id="ARBA00008791"/>
    </source>
</evidence>
<evidence type="ECO:0000313" key="4">
    <source>
        <dbReference type="Proteomes" id="UP000321734"/>
    </source>
</evidence>
<evidence type="ECO:0000259" key="2">
    <source>
        <dbReference type="Pfam" id="PF00582"/>
    </source>
</evidence>
<dbReference type="OrthoDB" id="9788959at2"/>
<protein>
    <submittedName>
        <fullName evidence="3">Universal stress protein</fullName>
    </submittedName>
</protein>
<dbReference type="Pfam" id="PF00582">
    <property type="entry name" value="Usp"/>
    <property type="match status" value="1"/>
</dbReference>
<dbReference type="InterPro" id="IPR006016">
    <property type="entry name" value="UspA"/>
</dbReference>
<dbReference type="RefSeq" id="WP_146888513.1">
    <property type="nucleotide sequence ID" value="NZ_VORX01000001.1"/>
</dbReference>
<comment type="similarity">
    <text evidence="1">Belongs to the universal stress protein A family.</text>
</comment>
<dbReference type="AlphaFoldDB" id="A0A5C7AQ02"/>
<feature type="domain" description="UspA" evidence="2">
    <location>
        <begin position="3"/>
        <end position="144"/>
    </location>
</feature>
<gene>
    <name evidence="3" type="ORF">ES711_00685</name>
</gene>
<organism evidence="3 4">
    <name type="scientific">Gelidibacter salicanalis</name>
    <dbReference type="NCBI Taxonomy" id="291193"/>
    <lineage>
        <taxon>Bacteria</taxon>
        <taxon>Pseudomonadati</taxon>
        <taxon>Bacteroidota</taxon>
        <taxon>Flavobacteriia</taxon>
        <taxon>Flavobacteriales</taxon>
        <taxon>Flavobacteriaceae</taxon>
        <taxon>Gelidibacter</taxon>
    </lineage>
</organism>
<comment type="caution">
    <text evidence="3">The sequence shown here is derived from an EMBL/GenBank/DDBJ whole genome shotgun (WGS) entry which is preliminary data.</text>
</comment>